<accession>A0A916T927</accession>
<comment type="similarity">
    <text evidence="4">Belongs to the TonB-dependent receptor family.</text>
</comment>
<feature type="signal peptide" evidence="6">
    <location>
        <begin position="1"/>
        <end position="22"/>
    </location>
</feature>
<dbReference type="Pfam" id="PF07715">
    <property type="entry name" value="Plug"/>
    <property type="match status" value="1"/>
</dbReference>
<dbReference type="Pfam" id="PF00593">
    <property type="entry name" value="TonB_dep_Rec_b-barrel"/>
    <property type="match status" value="1"/>
</dbReference>
<dbReference type="Proteomes" id="UP000623067">
    <property type="component" value="Unassembled WGS sequence"/>
</dbReference>
<dbReference type="AlphaFoldDB" id="A0A916T927"/>
<organism evidence="9 10">
    <name type="scientific">Sphingomonas metalli</name>
    <dbReference type="NCBI Taxonomy" id="1779358"/>
    <lineage>
        <taxon>Bacteria</taxon>
        <taxon>Pseudomonadati</taxon>
        <taxon>Pseudomonadota</taxon>
        <taxon>Alphaproteobacteria</taxon>
        <taxon>Sphingomonadales</taxon>
        <taxon>Sphingomonadaceae</taxon>
        <taxon>Sphingomonas</taxon>
    </lineage>
</organism>
<evidence type="ECO:0000256" key="3">
    <source>
        <dbReference type="ARBA" id="ARBA00023237"/>
    </source>
</evidence>
<evidence type="ECO:0000256" key="5">
    <source>
        <dbReference type="SAM" id="MobiDB-lite"/>
    </source>
</evidence>
<evidence type="ECO:0000313" key="9">
    <source>
        <dbReference type="EMBL" id="GGB35307.1"/>
    </source>
</evidence>
<keyword evidence="4" id="KW-0798">TonB box</keyword>
<protein>
    <submittedName>
        <fullName evidence="9">TonB-dependent receptor</fullName>
    </submittedName>
</protein>
<dbReference type="InterPro" id="IPR037066">
    <property type="entry name" value="Plug_dom_sf"/>
</dbReference>
<dbReference type="SUPFAM" id="SSF56935">
    <property type="entry name" value="Porins"/>
    <property type="match status" value="1"/>
</dbReference>
<feature type="domain" description="TonB-dependent receptor-like beta-barrel" evidence="7">
    <location>
        <begin position="548"/>
        <end position="772"/>
    </location>
</feature>
<evidence type="ECO:0000259" key="7">
    <source>
        <dbReference type="Pfam" id="PF00593"/>
    </source>
</evidence>
<dbReference type="Gene3D" id="2.170.130.10">
    <property type="entry name" value="TonB-dependent receptor, plug domain"/>
    <property type="match status" value="1"/>
</dbReference>
<dbReference type="Gene3D" id="2.40.170.20">
    <property type="entry name" value="TonB-dependent receptor, beta-barrel domain"/>
    <property type="match status" value="1"/>
</dbReference>
<keyword evidence="2 4" id="KW-0472">Membrane</keyword>
<gene>
    <name evidence="9" type="ORF">GCM10011380_25870</name>
</gene>
<proteinExistence type="inferred from homology"/>
<dbReference type="RefSeq" id="WP_188659183.1">
    <property type="nucleotide sequence ID" value="NZ_BMIH01000003.1"/>
</dbReference>
<feature type="domain" description="TonB-dependent receptor plug" evidence="8">
    <location>
        <begin position="91"/>
        <end position="192"/>
    </location>
</feature>
<dbReference type="InterPro" id="IPR012910">
    <property type="entry name" value="Plug_dom"/>
</dbReference>
<evidence type="ECO:0000256" key="6">
    <source>
        <dbReference type="SAM" id="SignalP"/>
    </source>
</evidence>
<evidence type="ECO:0000313" key="10">
    <source>
        <dbReference type="Proteomes" id="UP000623067"/>
    </source>
</evidence>
<evidence type="ECO:0000256" key="4">
    <source>
        <dbReference type="RuleBase" id="RU003357"/>
    </source>
</evidence>
<comment type="subcellular location">
    <subcellularLocation>
        <location evidence="1 4">Cell outer membrane</location>
    </subcellularLocation>
</comment>
<evidence type="ECO:0000259" key="8">
    <source>
        <dbReference type="Pfam" id="PF07715"/>
    </source>
</evidence>
<name>A0A916T927_9SPHN</name>
<dbReference type="PANTHER" id="PTHR40980">
    <property type="entry name" value="PLUG DOMAIN-CONTAINING PROTEIN"/>
    <property type="match status" value="1"/>
</dbReference>
<sequence>MTKTFTTLLLGTSMLMPAAAIAQGTAGSAPAGSPPSGSVVAPQAGTPVDNDDLRTATPGGAGQTDQVEVSAPGSAGNEDIVVVGRNIPNIVRSTPEVVNVLSTADIARTGEGDIAGALTRVTGLSVVGNGFVYVRGLGDRYSSSLLNGSPLPSPEPLRRVVPLDIFPTNVIASALVQKSYSVNYPAEFGGGVINLTTRAVPKETFFQLGGSLAADTVTTSELGYVYDGGRYDWTGFDSGERKVPGVIRAAGVNGTSLTPQQITGLTNAETTLLQQNNQLPANWSGEMSFGTSADFGSVRVGVIAAAGISNSWRTRDNRQQLTNDPTGILISDFQTVLTDNRAIVNGLLGVGAEWDEHKIRLTNLYIHDTVKQGRLSRGNTANVGILPGGIQPFIVQNTSWFERELMDTQAVGEFKWTDIALDVRGSFAKTQRNSPYERGFTYQYSNQARDYRNSLSGLEGASIAFSELDERQWSGQANLTWNVSSFDRPFSVSVGYAYTDTSRDSSRYTFQYQAPNNATLPVAVAQLRPDYLLSDYTVLTYGISLRNTSTAQGAAAYDASLRVHGGYAQVEGEITDGLRATSGIRYEQAVEWVNPIGTATGTRLDNSYWLPAVTITWNFAPDMQLRGHLSKTLARPQFRELAPQLYQDFESDRLFFGNTFLKDSQLYNAELRYEWYFARDQRFNLAGFFKRIDDPIEAVAFFPAGSSTLQTGFANAPRAKLYGGEVEFQKYIPLDALGDGFFATRRLVAIVNYTYTHSKVEAGNQLIASPLSSGAIADLRPANVLFRDGAPLVGQSDHLVNLQLGIEDKESLSQLTFLFNYASDRLTNRGPVGDGGVRLPDLIERPGIRLDIVGRQGIRIAGKEVEIKAEARNLTGTGYREFQTFENARVDINRYRLGRVFSLGASIQF</sequence>
<keyword evidence="10" id="KW-1185">Reference proteome</keyword>
<feature type="compositionally biased region" description="Low complexity" evidence="5">
    <location>
        <begin position="25"/>
        <end position="44"/>
    </location>
</feature>
<dbReference type="GO" id="GO:0009279">
    <property type="term" value="C:cell outer membrane"/>
    <property type="evidence" value="ECO:0007669"/>
    <property type="project" value="UniProtKB-SubCell"/>
</dbReference>
<evidence type="ECO:0000256" key="1">
    <source>
        <dbReference type="ARBA" id="ARBA00004442"/>
    </source>
</evidence>
<feature type="chain" id="PRO_5037564219" evidence="6">
    <location>
        <begin position="23"/>
        <end position="909"/>
    </location>
</feature>
<reference evidence="9" key="1">
    <citation type="journal article" date="2014" name="Int. J. Syst. Evol. Microbiol.">
        <title>Complete genome sequence of Corynebacterium casei LMG S-19264T (=DSM 44701T), isolated from a smear-ripened cheese.</title>
        <authorList>
            <consortium name="US DOE Joint Genome Institute (JGI-PGF)"/>
            <person name="Walter F."/>
            <person name="Albersmeier A."/>
            <person name="Kalinowski J."/>
            <person name="Ruckert C."/>
        </authorList>
    </citation>
    <scope>NUCLEOTIDE SEQUENCE</scope>
    <source>
        <strain evidence="9">CGMCC 1.15330</strain>
    </source>
</reference>
<dbReference type="EMBL" id="BMIH01000003">
    <property type="protein sequence ID" value="GGB35307.1"/>
    <property type="molecule type" value="Genomic_DNA"/>
</dbReference>
<dbReference type="PANTHER" id="PTHR40980:SF5">
    <property type="entry name" value="TONB-DEPENDENT RECEPTOR"/>
    <property type="match status" value="1"/>
</dbReference>
<dbReference type="InterPro" id="IPR000531">
    <property type="entry name" value="Beta-barrel_TonB"/>
</dbReference>
<comment type="caution">
    <text evidence="9">The sequence shown here is derived from an EMBL/GenBank/DDBJ whole genome shotgun (WGS) entry which is preliminary data.</text>
</comment>
<keyword evidence="6" id="KW-0732">Signal</keyword>
<evidence type="ECO:0000256" key="2">
    <source>
        <dbReference type="ARBA" id="ARBA00023136"/>
    </source>
</evidence>
<reference evidence="9" key="2">
    <citation type="submission" date="2020-09" db="EMBL/GenBank/DDBJ databases">
        <authorList>
            <person name="Sun Q."/>
            <person name="Zhou Y."/>
        </authorList>
    </citation>
    <scope>NUCLEOTIDE SEQUENCE</scope>
    <source>
        <strain evidence="9">CGMCC 1.15330</strain>
    </source>
</reference>
<feature type="region of interest" description="Disordered" evidence="5">
    <location>
        <begin position="25"/>
        <end position="73"/>
    </location>
</feature>
<dbReference type="InterPro" id="IPR036942">
    <property type="entry name" value="Beta-barrel_TonB_sf"/>
</dbReference>
<keyword evidence="3" id="KW-0998">Cell outer membrane</keyword>
<keyword evidence="9" id="KW-0675">Receptor</keyword>